<organism evidence="1 2">
    <name type="scientific">Stylosanthes scabra</name>
    <dbReference type="NCBI Taxonomy" id="79078"/>
    <lineage>
        <taxon>Eukaryota</taxon>
        <taxon>Viridiplantae</taxon>
        <taxon>Streptophyta</taxon>
        <taxon>Embryophyta</taxon>
        <taxon>Tracheophyta</taxon>
        <taxon>Spermatophyta</taxon>
        <taxon>Magnoliopsida</taxon>
        <taxon>eudicotyledons</taxon>
        <taxon>Gunneridae</taxon>
        <taxon>Pentapetalae</taxon>
        <taxon>rosids</taxon>
        <taxon>fabids</taxon>
        <taxon>Fabales</taxon>
        <taxon>Fabaceae</taxon>
        <taxon>Papilionoideae</taxon>
        <taxon>50 kb inversion clade</taxon>
        <taxon>dalbergioids sensu lato</taxon>
        <taxon>Dalbergieae</taxon>
        <taxon>Pterocarpus clade</taxon>
        <taxon>Stylosanthes</taxon>
    </lineage>
</organism>
<dbReference type="Proteomes" id="UP001341840">
    <property type="component" value="Unassembled WGS sequence"/>
</dbReference>
<evidence type="ECO:0000313" key="2">
    <source>
        <dbReference type="Proteomes" id="UP001341840"/>
    </source>
</evidence>
<comment type="caution">
    <text evidence="1">The sequence shown here is derived from an EMBL/GenBank/DDBJ whole genome shotgun (WGS) entry which is preliminary data.</text>
</comment>
<dbReference type="EMBL" id="JASCZI010060418">
    <property type="protein sequence ID" value="MED6130515.1"/>
    <property type="molecule type" value="Genomic_DNA"/>
</dbReference>
<name>A0ABU6S2R2_9FABA</name>
<protein>
    <submittedName>
        <fullName evidence="1">Uncharacterized protein</fullName>
    </submittedName>
</protein>
<gene>
    <name evidence="1" type="ORF">PIB30_001601</name>
</gene>
<accession>A0ABU6S2R2</accession>
<sequence>MATQNQEIANSASRVIGHIKNRLRNRRVPQKKQTIALCPSKISLVSFRIPSSFPQAMDFISSSMENDKRGVFRGGNG</sequence>
<reference evidence="1 2" key="1">
    <citation type="journal article" date="2023" name="Plants (Basel)">
        <title>Bridging the Gap: Combining Genomics and Transcriptomics Approaches to Understand Stylosanthes scabra, an Orphan Legume from the Brazilian Caatinga.</title>
        <authorList>
            <person name="Ferreira-Neto J.R.C."/>
            <person name="da Silva M.D."/>
            <person name="Binneck E."/>
            <person name="de Melo N.F."/>
            <person name="da Silva R.H."/>
            <person name="de Melo A.L.T.M."/>
            <person name="Pandolfi V."/>
            <person name="Bustamante F.O."/>
            <person name="Brasileiro-Vidal A.C."/>
            <person name="Benko-Iseppon A.M."/>
        </authorList>
    </citation>
    <scope>NUCLEOTIDE SEQUENCE [LARGE SCALE GENOMIC DNA]</scope>
    <source>
        <tissue evidence="1">Leaves</tissue>
    </source>
</reference>
<keyword evidence="2" id="KW-1185">Reference proteome</keyword>
<proteinExistence type="predicted"/>
<evidence type="ECO:0000313" key="1">
    <source>
        <dbReference type="EMBL" id="MED6130515.1"/>
    </source>
</evidence>